<gene>
    <name evidence="2" type="ORF">BV898_05327</name>
</gene>
<feature type="chain" id="PRO_5012529020" evidence="1">
    <location>
        <begin position="26"/>
        <end position="203"/>
    </location>
</feature>
<dbReference type="AlphaFoldDB" id="A0A1W0WZW3"/>
<organism evidence="2 3">
    <name type="scientific">Hypsibius exemplaris</name>
    <name type="common">Freshwater tardigrade</name>
    <dbReference type="NCBI Taxonomy" id="2072580"/>
    <lineage>
        <taxon>Eukaryota</taxon>
        <taxon>Metazoa</taxon>
        <taxon>Ecdysozoa</taxon>
        <taxon>Tardigrada</taxon>
        <taxon>Eutardigrada</taxon>
        <taxon>Parachela</taxon>
        <taxon>Hypsibioidea</taxon>
        <taxon>Hypsibiidae</taxon>
        <taxon>Hypsibius</taxon>
    </lineage>
</organism>
<accession>A0A1W0WZW3</accession>
<comment type="caution">
    <text evidence="2">The sequence shown here is derived from an EMBL/GenBank/DDBJ whole genome shotgun (WGS) entry which is preliminary data.</text>
</comment>
<proteinExistence type="predicted"/>
<feature type="signal peptide" evidence="1">
    <location>
        <begin position="1"/>
        <end position="25"/>
    </location>
</feature>
<reference evidence="3" key="1">
    <citation type="submission" date="2017-01" db="EMBL/GenBank/DDBJ databases">
        <title>Comparative genomics of anhydrobiosis in the tardigrade Hypsibius dujardini.</title>
        <authorList>
            <person name="Yoshida Y."/>
            <person name="Koutsovoulos G."/>
            <person name="Laetsch D."/>
            <person name="Stevens L."/>
            <person name="Kumar S."/>
            <person name="Horikawa D."/>
            <person name="Ishino K."/>
            <person name="Komine S."/>
            <person name="Tomita M."/>
            <person name="Blaxter M."/>
            <person name="Arakawa K."/>
        </authorList>
    </citation>
    <scope>NUCLEOTIDE SEQUENCE [LARGE SCALE GENOMIC DNA]</scope>
    <source>
        <strain evidence="3">Z151</strain>
    </source>
</reference>
<keyword evidence="1" id="KW-0732">Signal</keyword>
<protein>
    <submittedName>
        <fullName evidence="2">Uncharacterized protein</fullName>
    </submittedName>
</protein>
<evidence type="ECO:0000313" key="3">
    <source>
        <dbReference type="Proteomes" id="UP000192578"/>
    </source>
</evidence>
<evidence type="ECO:0000313" key="2">
    <source>
        <dbReference type="EMBL" id="OQV20749.1"/>
    </source>
</evidence>
<dbReference type="Proteomes" id="UP000192578">
    <property type="component" value="Unassembled WGS sequence"/>
</dbReference>
<keyword evidence="3" id="KW-1185">Reference proteome</keyword>
<name>A0A1W0WZW3_HYPEX</name>
<evidence type="ECO:0000256" key="1">
    <source>
        <dbReference type="SAM" id="SignalP"/>
    </source>
</evidence>
<dbReference type="EMBL" id="MTYJ01000028">
    <property type="protein sequence ID" value="OQV20749.1"/>
    <property type="molecule type" value="Genomic_DNA"/>
</dbReference>
<sequence length="203" mass="21572">MMTSRLLILFVALLAMFVYLKGTHGNPSVIQSNTELSPPVPVQPETGPLHERVVRQAAPSPLASLLPVLLLLLDEASKSGGGGGGLAGILGGGGGRSWDRRRSGSRGKRESLAQLRTLLETNGEEITAASQVEQMKMLRSLPSTLRFINDKSWTEIIPILRKLQSKTFLSANPELVVPHAPAAKECGNPVVHTTATAGPPVFG</sequence>